<sequence>MSKDTDTSTAAASTIDFSHPLYLHASDTQASTLVSQVLRGSDNYEVCSHSMRIALSAKNKLGIIDGTCTREAQPVALHGLWDCCNSVILSGLSIWWISTNALVVQWHENQY</sequence>
<dbReference type="PANTHER" id="PTHR37610:SF78">
    <property type="entry name" value="GAG-POLYPEPTIDE OF LTR COPIA-TYPE-RELATED"/>
    <property type="match status" value="1"/>
</dbReference>
<dbReference type="InterPro" id="IPR029472">
    <property type="entry name" value="Copia-like_N"/>
</dbReference>
<gene>
    <name evidence="2" type="ORF">QN277_001376</name>
</gene>
<reference evidence="2" key="1">
    <citation type="submission" date="2023-10" db="EMBL/GenBank/DDBJ databases">
        <title>Chromosome-level genome of the transformable northern wattle, Acacia crassicarpa.</title>
        <authorList>
            <person name="Massaro I."/>
            <person name="Sinha N.R."/>
            <person name="Poethig S."/>
            <person name="Leichty A.R."/>
        </authorList>
    </citation>
    <scope>NUCLEOTIDE SEQUENCE</scope>
    <source>
        <strain evidence="2">Acra3RX</strain>
        <tissue evidence="2">Leaf</tissue>
    </source>
</reference>
<dbReference type="Proteomes" id="UP001293593">
    <property type="component" value="Unassembled WGS sequence"/>
</dbReference>
<dbReference type="PANTHER" id="PTHR37610">
    <property type="entry name" value="CCHC-TYPE DOMAIN-CONTAINING PROTEIN"/>
    <property type="match status" value="1"/>
</dbReference>
<accession>A0AAE1N7A5</accession>
<dbReference type="Pfam" id="PF14244">
    <property type="entry name" value="Retrotran_gag_3"/>
    <property type="match status" value="1"/>
</dbReference>
<protein>
    <recommendedName>
        <fullName evidence="1">Retrotransposon Copia-like N-terminal domain-containing protein</fullName>
    </recommendedName>
</protein>
<feature type="domain" description="Retrotransposon Copia-like N-terminal" evidence="1">
    <location>
        <begin position="24"/>
        <end position="68"/>
    </location>
</feature>
<comment type="caution">
    <text evidence="2">The sequence shown here is derived from an EMBL/GenBank/DDBJ whole genome shotgun (WGS) entry which is preliminary data.</text>
</comment>
<keyword evidence="3" id="KW-1185">Reference proteome</keyword>
<organism evidence="2 3">
    <name type="scientific">Acacia crassicarpa</name>
    <name type="common">northern wattle</name>
    <dbReference type="NCBI Taxonomy" id="499986"/>
    <lineage>
        <taxon>Eukaryota</taxon>
        <taxon>Viridiplantae</taxon>
        <taxon>Streptophyta</taxon>
        <taxon>Embryophyta</taxon>
        <taxon>Tracheophyta</taxon>
        <taxon>Spermatophyta</taxon>
        <taxon>Magnoliopsida</taxon>
        <taxon>eudicotyledons</taxon>
        <taxon>Gunneridae</taxon>
        <taxon>Pentapetalae</taxon>
        <taxon>rosids</taxon>
        <taxon>fabids</taxon>
        <taxon>Fabales</taxon>
        <taxon>Fabaceae</taxon>
        <taxon>Caesalpinioideae</taxon>
        <taxon>mimosoid clade</taxon>
        <taxon>Acacieae</taxon>
        <taxon>Acacia</taxon>
    </lineage>
</organism>
<evidence type="ECO:0000259" key="1">
    <source>
        <dbReference type="Pfam" id="PF14244"/>
    </source>
</evidence>
<proteinExistence type="predicted"/>
<evidence type="ECO:0000313" key="2">
    <source>
        <dbReference type="EMBL" id="KAK4284559.1"/>
    </source>
</evidence>
<dbReference type="AlphaFoldDB" id="A0AAE1N7A5"/>
<name>A0AAE1N7A5_9FABA</name>
<evidence type="ECO:0000313" key="3">
    <source>
        <dbReference type="Proteomes" id="UP001293593"/>
    </source>
</evidence>
<dbReference type="EMBL" id="JAWXYG010000001">
    <property type="protein sequence ID" value="KAK4284559.1"/>
    <property type="molecule type" value="Genomic_DNA"/>
</dbReference>